<dbReference type="Gene3D" id="3.40.50.10330">
    <property type="entry name" value="Probable inorganic polyphosphate/atp-NAD kinase, domain 1"/>
    <property type="match status" value="1"/>
</dbReference>
<dbReference type="Proteomes" id="UP000770785">
    <property type="component" value="Unassembled WGS sequence"/>
</dbReference>
<evidence type="ECO:0008006" key="3">
    <source>
        <dbReference type="Google" id="ProtNLM"/>
    </source>
</evidence>
<organism evidence="1 2">
    <name type="scientific">Neolewinella antarctica</name>
    <dbReference type="NCBI Taxonomy" id="442734"/>
    <lineage>
        <taxon>Bacteria</taxon>
        <taxon>Pseudomonadati</taxon>
        <taxon>Bacteroidota</taxon>
        <taxon>Saprospiria</taxon>
        <taxon>Saprospirales</taxon>
        <taxon>Lewinellaceae</taxon>
        <taxon>Neolewinella</taxon>
    </lineage>
</organism>
<name>A0ABX0X775_9BACT</name>
<evidence type="ECO:0000313" key="1">
    <source>
        <dbReference type="EMBL" id="NJC24905.1"/>
    </source>
</evidence>
<dbReference type="EMBL" id="JAATJH010000001">
    <property type="protein sequence ID" value="NJC24905.1"/>
    <property type="molecule type" value="Genomic_DNA"/>
</dbReference>
<sequence length="313" mass="34713">MSDKQPTPLTIPDYAIIVRSKTRLEALIERFNTRAQAEFYINSLGGNFGEYEAEHTIFYRCLNEVQASLGKHLKNKILYREYLTNYVFSDRNLIVVVGQDGLVANTAKYSRGVPIIGVNPDPERYDGVLLPYSRHDFMDAVRRVLTGSFAHTDRRFAEARLSDGQSLLAFNDLFIGAASHVSARYELDYAGQREVQSSSGLIVSTQAGSTGWFSSVINMARGIAGNEAKLDPLQFRPSAEELVFAVREPFASVQTGIDIVTGRIDTQRPLQICSRMPQNGVIFSDGIEADFLSFTSGVVTQVGLSDAYCRLVD</sequence>
<accession>A0ABX0X775</accession>
<dbReference type="RefSeq" id="WP_168035702.1">
    <property type="nucleotide sequence ID" value="NZ_JAATJH010000001.1"/>
</dbReference>
<evidence type="ECO:0000313" key="2">
    <source>
        <dbReference type="Proteomes" id="UP000770785"/>
    </source>
</evidence>
<protein>
    <recommendedName>
        <fullName evidence="3">Sugar kinase</fullName>
    </recommendedName>
</protein>
<proteinExistence type="predicted"/>
<gene>
    <name evidence="1" type="ORF">GGR27_000386</name>
</gene>
<dbReference type="InterPro" id="IPR016064">
    <property type="entry name" value="NAD/diacylglycerol_kinase_sf"/>
</dbReference>
<comment type="caution">
    <text evidence="1">The sequence shown here is derived from an EMBL/GenBank/DDBJ whole genome shotgun (WGS) entry which is preliminary data.</text>
</comment>
<dbReference type="SUPFAM" id="SSF111331">
    <property type="entry name" value="NAD kinase/diacylglycerol kinase-like"/>
    <property type="match status" value="1"/>
</dbReference>
<dbReference type="PANTHER" id="PTHR13158">
    <property type="match status" value="1"/>
</dbReference>
<dbReference type="PANTHER" id="PTHR13158:SF5">
    <property type="entry name" value="NAD KINASE 2, MITOCHONDRIAL"/>
    <property type="match status" value="1"/>
</dbReference>
<keyword evidence="2" id="KW-1185">Reference proteome</keyword>
<reference evidence="1 2" key="1">
    <citation type="submission" date="2020-03" db="EMBL/GenBank/DDBJ databases">
        <title>Genomic Encyclopedia of Type Strains, Phase IV (KMG-IV): sequencing the most valuable type-strain genomes for metagenomic binning, comparative biology and taxonomic classification.</title>
        <authorList>
            <person name="Goeker M."/>
        </authorList>
    </citation>
    <scope>NUCLEOTIDE SEQUENCE [LARGE SCALE GENOMIC DNA]</scope>
    <source>
        <strain evidence="1 2">DSM 105096</strain>
    </source>
</reference>
<dbReference type="InterPro" id="IPR017438">
    <property type="entry name" value="ATP-NAD_kinase_N"/>
</dbReference>